<keyword evidence="6 11" id="KW-0375">Hydrogen ion transport</keyword>
<protein>
    <recommendedName>
        <fullName evidence="11 12">ATP synthase subunit a</fullName>
    </recommendedName>
    <alternativeName>
        <fullName evidence="11">ATP synthase F0 sector subunit a</fullName>
    </alternativeName>
    <alternativeName>
        <fullName evidence="11">F-ATPase subunit 6</fullName>
    </alternativeName>
</protein>
<evidence type="ECO:0000256" key="4">
    <source>
        <dbReference type="ARBA" id="ARBA00022547"/>
    </source>
</evidence>
<evidence type="ECO:0000313" key="14">
    <source>
        <dbReference type="Proteomes" id="UP000306441"/>
    </source>
</evidence>
<evidence type="ECO:0000313" key="13">
    <source>
        <dbReference type="EMBL" id="THF58987.1"/>
    </source>
</evidence>
<feature type="transmembrane region" description="Helical" evidence="11">
    <location>
        <begin position="153"/>
        <end position="173"/>
    </location>
</feature>
<keyword evidence="5 11" id="KW-0812">Transmembrane</keyword>
<evidence type="ECO:0000256" key="6">
    <source>
        <dbReference type="ARBA" id="ARBA00022781"/>
    </source>
</evidence>
<keyword evidence="4 11" id="KW-0138">CF(0)</keyword>
<evidence type="ECO:0000256" key="9">
    <source>
        <dbReference type="ARBA" id="ARBA00023136"/>
    </source>
</evidence>
<dbReference type="EMBL" id="SSNY01000002">
    <property type="protein sequence ID" value="THF58987.1"/>
    <property type="molecule type" value="Genomic_DNA"/>
</dbReference>
<dbReference type="SUPFAM" id="SSF81336">
    <property type="entry name" value="F1F0 ATP synthase subunit A"/>
    <property type="match status" value="1"/>
</dbReference>
<feature type="transmembrane region" description="Helical" evidence="11">
    <location>
        <begin position="182"/>
        <end position="206"/>
    </location>
</feature>
<evidence type="ECO:0000256" key="3">
    <source>
        <dbReference type="ARBA" id="ARBA00022448"/>
    </source>
</evidence>
<evidence type="ECO:0000256" key="10">
    <source>
        <dbReference type="ARBA" id="ARBA00023310"/>
    </source>
</evidence>
<dbReference type="Gene3D" id="1.20.120.220">
    <property type="entry name" value="ATP synthase, F0 complex, subunit A"/>
    <property type="match status" value="1"/>
</dbReference>
<evidence type="ECO:0000256" key="7">
    <source>
        <dbReference type="ARBA" id="ARBA00022989"/>
    </source>
</evidence>
<keyword evidence="11" id="KW-1003">Cell membrane</keyword>
<dbReference type="InterPro" id="IPR045083">
    <property type="entry name" value="ATP_synth_F0_asu_bact/mt"/>
</dbReference>
<comment type="similarity">
    <text evidence="2 11 12">Belongs to the ATPase A chain family.</text>
</comment>
<keyword evidence="7 11" id="KW-1133">Transmembrane helix</keyword>
<dbReference type="InterPro" id="IPR023011">
    <property type="entry name" value="ATP_synth_F0_asu_AS"/>
</dbReference>
<reference evidence="13 14" key="1">
    <citation type="submission" date="2019-04" db="EMBL/GenBank/DDBJ databases">
        <title>Mesorhizobium composti sp. nov., isolated from compost.</title>
        <authorList>
            <person name="Lin S.-Y."/>
            <person name="Hameed A."/>
            <person name="Hsieh Y.-T."/>
            <person name="Young C.-C."/>
        </authorList>
    </citation>
    <scope>NUCLEOTIDE SEQUENCE [LARGE SCALE GENOMIC DNA]</scope>
    <source>
        <strain evidence="13 14">CC-YTH430</strain>
    </source>
</reference>
<keyword evidence="3 11" id="KW-0813">Transport</keyword>
<evidence type="ECO:0000256" key="11">
    <source>
        <dbReference type="HAMAP-Rule" id="MF_01393"/>
    </source>
</evidence>
<dbReference type="PANTHER" id="PTHR11410">
    <property type="entry name" value="ATP SYNTHASE SUBUNIT A"/>
    <property type="match status" value="1"/>
</dbReference>
<feature type="transmembrane region" description="Helical" evidence="11">
    <location>
        <begin position="226"/>
        <end position="255"/>
    </location>
</feature>
<dbReference type="PRINTS" id="PR00123">
    <property type="entry name" value="ATPASEA"/>
</dbReference>
<dbReference type="Pfam" id="PF00119">
    <property type="entry name" value="ATP-synt_A"/>
    <property type="match status" value="1"/>
</dbReference>
<evidence type="ECO:0000256" key="8">
    <source>
        <dbReference type="ARBA" id="ARBA00023065"/>
    </source>
</evidence>
<dbReference type="Proteomes" id="UP000306441">
    <property type="component" value="Unassembled WGS sequence"/>
</dbReference>
<dbReference type="InterPro" id="IPR000568">
    <property type="entry name" value="ATP_synth_F0_asu"/>
</dbReference>
<keyword evidence="10 11" id="KW-0066">ATP synthesis</keyword>
<evidence type="ECO:0000256" key="5">
    <source>
        <dbReference type="ARBA" id="ARBA00022692"/>
    </source>
</evidence>
<dbReference type="InterPro" id="IPR035908">
    <property type="entry name" value="F0_ATP_A_sf"/>
</dbReference>
<organism evidence="13 14">
    <name type="scientific">Ollibium composti</name>
    <dbReference type="NCBI Taxonomy" id="2675109"/>
    <lineage>
        <taxon>Bacteria</taxon>
        <taxon>Pseudomonadati</taxon>
        <taxon>Pseudomonadota</taxon>
        <taxon>Alphaproteobacteria</taxon>
        <taxon>Hyphomicrobiales</taxon>
        <taxon>Phyllobacteriaceae</taxon>
        <taxon>Ollibium</taxon>
    </lineage>
</organism>
<dbReference type="PROSITE" id="PS00449">
    <property type="entry name" value="ATPASE_A"/>
    <property type="match status" value="1"/>
</dbReference>
<name>A0ABY2QAY7_9HYPH</name>
<feature type="transmembrane region" description="Helical" evidence="11">
    <location>
        <begin position="70"/>
        <end position="93"/>
    </location>
</feature>
<accession>A0ABY2QAY7</accession>
<keyword evidence="14" id="KW-1185">Reference proteome</keyword>
<dbReference type="HAMAP" id="MF_01393">
    <property type="entry name" value="ATP_synth_a_bact"/>
    <property type="match status" value="1"/>
</dbReference>
<dbReference type="NCBIfam" id="NF004482">
    <property type="entry name" value="PRK05815.2-4"/>
    <property type="match status" value="1"/>
</dbReference>
<evidence type="ECO:0000256" key="2">
    <source>
        <dbReference type="ARBA" id="ARBA00006810"/>
    </source>
</evidence>
<keyword evidence="8 11" id="KW-0406">Ion transport</keyword>
<dbReference type="PANTHER" id="PTHR11410:SF0">
    <property type="entry name" value="ATP SYNTHASE SUBUNIT A"/>
    <property type="match status" value="1"/>
</dbReference>
<gene>
    <name evidence="11" type="primary">atpB</name>
    <name evidence="13" type="ORF">E6C48_04890</name>
</gene>
<dbReference type="NCBIfam" id="TIGR01131">
    <property type="entry name" value="ATP_synt_6_or_A"/>
    <property type="match status" value="1"/>
</dbReference>
<feature type="transmembrane region" description="Helical" evidence="11">
    <location>
        <begin position="262"/>
        <end position="281"/>
    </location>
</feature>
<evidence type="ECO:0000256" key="1">
    <source>
        <dbReference type="ARBA" id="ARBA00004141"/>
    </source>
</evidence>
<keyword evidence="9 11" id="KW-0472">Membrane</keyword>
<comment type="subcellular location">
    <subcellularLocation>
        <location evidence="11 12">Cell membrane</location>
        <topology evidence="11 12">Multi-pass membrane protein</topology>
    </subcellularLocation>
    <subcellularLocation>
        <location evidence="1">Membrane</location>
        <topology evidence="1">Multi-pass membrane protein</topology>
    </subcellularLocation>
</comment>
<evidence type="ECO:0000256" key="12">
    <source>
        <dbReference type="RuleBase" id="RU000483"/>
    </source>
</evidence>
<proteinExistence type="inferred from homology"/>
<dbReference type="CDD" id="cd00310">
    <property type="entry name" value="ATP-synt_Fo_a_6"/>
    <property type="match status" value="1"/>
</dbReference>
<feature type="transmembrane region" description="Helical" evidence="11">
    <location>
        <begin position="123"/>
        <end position="147"/>
    </location>
</feature>
<comment type="function">
    <text evidence="11 12">Key component of the proton channel; it plays a direct role in the translocation of protons across the membrane.</text>
</comment>
<sequence>MSCARPGWLPISAGAASALADRIEEASERRDGVKQVAAADKVDPIHQFHINPIFPIHVGGYDVSFTNSSLFMVVVVVLTGAFLYFSTAGRALVPSRLQSISEMSYEFVASMLRDAAGTHGMKFFPFVFSLFMFVMVANLLGLFPYFFTVTSHIIVTFALAMLVIGTVVVYGFAKHGFGFLKLFVPSGVPVALMPLVVLIEVVSFLSRPVSLSIRLFANMLAGHITLKVFAGFVVSLGAMGTVGMAGAVLPLAMVVMLTALEVLVAALQAYVFAVLTCMYLADALHPSH</sequence>
<comment type="caution">
    <text evidence="13">The sequence shown here is derived from an EMBL/GenBank/DDBJ whole genome shotgun (WGS) entry which is preliminary data.</text>
</comment>